<comment type="caution">
    <text evidence="1">The sequence shown here is derived from an EMBL/GenBank/DDBJ whole genome shotgun (WGS) entry which is preliminary data.</text>
</comment>
<feature type="non-terminal residue" evidence="1">
    <location>
        <position position="1"/>
    </location>
</feature>
<dbReference type="Proteomes" id="UP000683417">
    <property type="component" value="Unassembled WGS sequence"/>
</dbReference>
<dbReference type="EMBL" id="CAJHIT010000009">
    <property type="protein sequence ID" value="CAD6504944.1"/>
    <property type="molecule type" value="Genomic_DNA"/>
</dbReference>
<evidence type="ECO:0000313" key="1">
    <source>
        <dbReference type="EMBL" id="CAD6504944.1"/>
    </source>
</evidence>
<name>A0A9W4DNA3_BLUGR</name>
<accession>A0A9W4DNA3</accession>
<reference evidence="1" key="1">
    <citation type="submission" date="2020-10" db="EMBL/GenBank/DDBJ databases">
        <authorList>
            <person name="Muller C M."/>
        </authorList>
    </citation>
    <scope>NUCLEOTIDE SEQUENCE</scope>
    <source>
        <strain evidence="1">THUN-12</strain>
    </source>
</reference>
<evidence type="ECO:0000313" key="2">
    <source>
        <dbReference type="Proteomes" id="UP000683417"/>
    </source>
</evidence>
<gene>
    <name evidence="1" type="ORF">BGTH12_LOCUS6302</name>
</gene>
<dbReference type="AlphaFoldDB" id="A0A9W4DNA3"/>
<organism evidence="1 2">
    <name type="scientific">Blumeria graminis f. sp. triticale</name>
    <dbReference type="NCBI Taxonomy" id="1689686"/>
    <lineage>
        <taxon>Eukaryota</taxon>
        <taxon>Fungi</taxon>
        <taxon>Dikarya</taxon>
        <taxon>Ascomycota</taxon>
        <taxon>Pezizomycotina</taxon>
        <taxon>Leotiomycetes</taxon>
        <taxon>Erysiphales</taxon>
        <taxon>Erysiphaceae</taxon>
        <taxon>Blumeria</taxon>
    </lineage>
</organism>
<sequence>FKFQTEVSSYIVVVEASLLRIKLFECRACAHHE</sequence>
<protein>
    <submittedName>
        <fullName evidence="1">BgTH12-00443</fullName>
    </submittedName>
</protein>
<proteinExistence type="predicted"/>